<organism evidence="1 2">
    <name type="scientific">Psychroserpens luteus</name>
    <dbReference type="NCBI Taxonomy" id="1434066"/>
    <lineage>
        <taxon>Bacteria</taxon>
        <taxon>Pseudomonadati</taxon>
        <taxon>Bacteroidota</taxon>
        <taxon>Flavobacteriia</taxon>
        <taxon>Flavobacteriales</taxon>
        <taxon>Flavobacteriaceae</taxon>
        <taxon>Psychroserpens</taxon>
    </lineage>
</organism>
<evidence type="ECO:0000313" key="1">
    <source>
        <dbReference type="EMBL" id="MFD2915887.1"/>
    </source>
</evidence>
<protein>
    <submittedName>
        <fullName evidence="1">Uncharacterized protein</fullName>
    </submittedName>
</protein>
<keyword evidence="2" id="KW-1185">Reference proteome</keyword>
<gene>
    <name evidence="1" type="ORF">ACFS29_09570</name>
</gene>
<evidence type="ECO:0000313" key="2">
    <source>
        <dbReference type="Proteomes" id="UP001597548"/>
    </source>
</evidence>
<proteinExistence type="predicted"/>
<dbReference type="Proteomes" id="UP001597548">
    <property type="component" value="Unassembled WGS sequence"/>
</dbReference>
<accession>A0ABW5ZW00</accession>
<reference evidence="2" key="1">
    <citation type="journal article" date="2019" name="Int. J. Syst. Evol. Microbiol.">
        <title>The Global Catalogue of Microorganisms (GCM) 10K type strain sequencing project: providing services to taxonomists for standard genome sequencing and annotation.</title>
        <authorList>
            <consortium name="The Broad Institute Genomics Platform"/>
            <consortium name="The Broad Institute Genome Sequencing Center for Infectious Disease"/>
            <person name="Wu L."/>
            <person name="Ma J."/>
        </authorList>
    </citation>
    <scope>NUCLEOTIDE SEQUENCE [LARGE SCALE GENOMIC DNA]</scope>
    <source>
        <strain evidence="2">KCTC 32514</strain>
    </source>
</reference>
<name>A0ABW5ZW00_9FLAO</name>
<comment type="caution">
    <text evidence="1">The sequence shown here is derived from an EMBL/GenBank/DDBJ whole genome shotgun (WGS) entry which is preliminary data.</text>
</comment>
<dbReference type="EMBL" id="JBHUOS010000008">
    <property type="protein sequence ID" value="MFD2915887.1"/>
    <property type="molecule type" value="Genomic_DNA"/>
</dbReference>
<dbReference type="RefSeq" id="WP_194509229.1">
    <property type="nucleotide sequence ID" value="NZ_JADILU010000007.1"/>
</dbReference>
<sequence length="300" mass="35045">MKKLIVVLIFFVSISGFSQIREWNTSLEAAKRLATIQDKMVLMMWEESTLIPMPVIINADNGKKVLIEDLFTNEYVNELIWEYFIPVKVSESNYSELFDEIKNDRNADYINKFNDDTIKVLDVNGNILNVETVYSDNYLNISDFILKYALNTSLLKGEYLAYRKKRSFYSAFRLGAGYIDMATFVLPKVRQEMINLSDIYFQEAQTYLDQDSIGKSELYQQKINLQKIKQQLVLNRPRKVLRQLKRIDPYTIDSTDEPEIAFLYFTAHLLLNDEKSASEWRSKLSLVNLKRASQIITSNQ</sequence>